<dbReference type="PATRIC" id="fig|1131731.3.peg.85"/>
<accession>K6CIY9</accession>
<dbReference type="AlphaFoldDB" id="K6CIY9"/>
<reference evidence="1 2" key="1">
    <citation type="journal article" date="2012" name="Front. Microbiol.">
        <title>Redundancy and modularity in membrane-associated dissimilatory nitrate reduction in Bacillus.</title>
        <authorList>
            <person name="Heylen K."/>
            <person name="Keltjens J."/>
        </authorList>
    </citation>
    <scope>NUCLEOTIDE SEQUENCE [LARGE SCALE GENOMIC DNA]</scope>
    <source>
        <strain evidence="1 2">LMG 9581</strain>
    </source>
</reference>
<dbReference type="GeneID" id="89470194"/>
<dbReference type="STRING" id="1131731.BAZO_00420"/>
<dbReference type="EMBL" id="AJLR01000005">
    <property type="protein sequence ID" value="EKN71100.1"/>
    <property type="molecule type" value="Genomic_DNA"/>
</dbReference>
<gene>
    <name evidence="1" type="ORF">BAZO_00420</name>
</gene>
<evidence type="ECO:0000313" key="1">
    <source>
        <dbReference type="EMBL" id="EKN71100.1"/>
    </source>
</evidence>
<evidence type="ECO:0000313" key="2">
    <source>
        <dbReference type="Proteomes" id="UP000006315"/>
    </source>
</evidence>
<organism evidence="1 2">
    <name type="scientific">Schinkia azotoformans LMG 9581</name>
    <dbReference type="NCBI Taxonomy" id="1131731"/>
    <lineage>
        <taxon>Bacteria</taxon>
        <taxon>Bacillati</taxon>
        <taxon>Bacillota</taxon>
        <taxon>Bacilli</taxon>
        <taxon>Bacillales</taxon>
        <taxon>Bacillaceae</taxon>
        <taxon>Calidifontibacillus/Schinkia group</taxon>
        <taxon>Schinkia</taxon>
    </lineage>
</organism>
<name>K6CIY9_SCHAZ</name>
<protein>
    <recommendedName>
        <fullName evidence="3">C1q domain-containing protein</fullName>
    </recommendedName>
</protein>
<evidence type="ECO:0008006" key="3">
    <source>
        <dbReference type="Google" id="ProtNLM"/>
    </source>
</evidence>
<dbReference type="Proteomes" id="UP000006315">
    <property type="component" value="Unassembled WGS sequence"/>
</dbReference>
<comment type="caution">
    <text evidence="1">The sequence shown here is derived from an EMBL/GenBank/DDBJ whole genome shotgun (WGS) entry which is preliminary data.</text>
</comment>
<dbReference type="RefSeq" id="WP_004430818.1">
    <property type="nucleotide sequence ID" value="NZ_AJLR01000005.1"/>
</dbReference>
<proteinExistence type="predicted"/>
<keyword evidence="2" id="KW-1185">Reference proteome</keyword>
<sequence>MRTKNVKPYTYGSLYKQDHPDDGILPIIAGNLVNFNIAGPYQNTRPNVATNRITVFKSGVYHITANVSVILEEEQFAEFTINLSSNKSEPHPLVGSIFDVNGISIITGTTVQSFLNAGDEVGIYIAKAFAPGDKPLKYNRAALTLFLLDEFLKN</sequence>